<dbReference type="EMBL" id="CP054490">
    <property type="protein sequence ID" value="QKQ24330.1"/>
    <property type="molecule type" value="Genomic_DNA"/>
</dbReference>
<feature type="domain" description="AB hydrolase-1" evidence="2">
    <location>
        <begin position="13"/>
        <end position="228"/>
    </location>
</feature>
<gene>
    <name evidence="3" type="ORF">HUE58_04175</name>
</gene>
<dbReference type="SUPFAM" id="SSF53474">
    <property type="entry name" value="alpha/beta-Hydrolases"/>
    <property type="match status" value="1"/>
</dbReference>
<dbReference type="InterPro" id="IPR000073">
    <property type="entry name" value="AB_hydrolase_1"/>
</dbReference>
<dbReference type="AlphaFoldDB" id="A0A6N0HQ19"/>
<evidence type="ECO:0000313" key="3">
    <source>
        <dbReference type="EMBL" id="QKQ24330.1"/>
    </source>
</evidence>
<dbReference type="PANTHER" id="PTHR43798:SF31">
    <property type="entry name" value="AB HYDROLASE SUPERFAMILY PROTEIN YCLE"/>
    <property type="match status" value="1"/>
</dbReference>
<protein>
    <submittedName>
        <fullName evidence="3">Alpha/beta fold hydrolase</fullName>
    </submittedName>
</protein>
<sequence length="245" mass="27579">MLYSNTQGLGANLVVLHGWGFNSELFNALINDYKDQYRITKIDLPGHGRSANIDGGLDEWCDEIIKILPKNTILLGWSLGGLLAIKIASKITISRLILIASTPSFIQTNSWEFGIDANNFEKFSSALQLNLSKGLERFTSLQTKDKSKLEALNKAIEQYPATAQALNQGLEILFNTNLKNQFRKLAIPIEVMLGKYDTLVPVKISHWYHQNNIKTYVLDAGHLPFLHQDFALPPILKVKYNSNYT</sequence>
<dbReference type="Gene3D" id="3.40.50.1820">
    <property type="entry name" value="alpha/beta hydrolase"/>
    <property type="match status" value="1"/>
</dbReference>
<dbReference type="RefSeq" id="WP_174605767.1">
    <property type="nucleotide sequence ID" value="NZ_CP054490.1"/>
</dbReference>
<accession>A0A6N0HQ19</accession>
<dbReference type="GO" id="GO:0016787">
    <property type="term" value="F:hydrolase activity"/>
    <property type="evidence" value="ECO:0007669"/>
    <property type="project" value="UniProtKB-KW"/>
</dbReference>
<dbReference type="Pfam" id="PF12697">
    <property type="entry name" value="Abhydrolase_6"/>
    <property type="match status" value="1"/>
</dbReference>
<dbReference type="GO" id="GO:0016020">
    <property type="term" value="C:membrane"/>
    <property type="evidence" value="ECO:0007669"/>
    <property type="project" value="TreeGrafter"/>
</dbReference>
<dbReference type="InterPro" id="IPR029058">
    <property type="entry name" value="AB_hydrolase_fold"/>
</dbReference>
<name>A0A6N0HQ19_9GAMM</name>
<dbReference type="PANTHER" id="PTHR43798">
    <property type="entry name" value="MONOACYLGLYCEROL LIPASE"/>
    <property type="match status" value="1"/>
</dbReference>
<keyword evidence="4" id="KW-1185">Reference proteome</keyword>
<reference evidence="3 4" key="1">
    <citation type="submission" date="2020-05" db="EMBL/GenBank/DDBJ databases">
        <title>Horizontal transmission and recombination maintain forever young bacterial symbiont genomes.</title>
        <authorList>
            <person name="Russell S.L."/>
            <person name="Pepper-Tunick E."/>
            <person name="Svedberg J."/>
            <person name="Byrne A."/>
            <person name="Ruelas Castillo J."/>
            <person name="Vollmers C."/>
            <person name="Beinart R.A."/>
            <person name="Corbett-Detig R."/>
        </authorList>
    </citation>
    <scope>NUCLEOTIDE SEQUENCE [LARGE SCALE GENOMIC DNA]</scope>
    <source>
        <strain evidence="3">JDF_Ridge</strain>
    </source>
</reference>
<dbReference type="InterPro" id="IPR050266">
    <property type="entry name" value="AB_hydrolase_sf"/>
</dbReference>
<organism evidence="3 4">
    <name type="scientific">Candidatus Ruthia endofausta</name>
    <dbReference type="NCBI Taxonomy" id="2738852"/>
    <lineage>
        <taxon>Bacteria</taxon>
        <taxon>Pseudomonadati</taxon>
        <taxon>Pseudomonadota</taxon>
        <taxon>Gammaproteobacteria</taxon>
        <taxon>Candidatus Pseudothioglobaceae</taxon>
        <taxon>Candidatus Ruthturnera</taxon>
    </lineage>
</organism>
<proteinExistence type="predicted"/>
<evidence type="ECO:0000259" key="2">
    <source>
        <dbReference type="Pfam" id="PF12697"/>
    </source>
</evidence>
<keyword evidence="1 3" id="KW-0378">Hydrolase</keyword>
<evidence type="ECO:0000256" key="1">
    <source>
        <dbReference type="ARBA" id="ARBA00022801"/>
    </source>
</evidence>
<dbReference type="Proteomes" id="UP000509429">
    <property type="component" value="Chromosome"/>
</dbReference>
<dbReference type="KEGG" id="reo:HUE58_04175"/>
<evidence type="ECO:0000313" key="4">
    <source>
        <dbReference type="Proteomes" id="UP000509429"/>
    </source>
</evidence>